<dbReference type="PANTHER" id="PTHR21716:SF62">
    <property type="entry name" value="TRANSPORT PROTEIN YDBI-RELATED"/>
    <property type="match status" value="1"/>
</dbReference>
<protein>
    <recommendedName>
        <fullName evidence="9">AI-2E family transporter</fullName>
    </recommendedName>
</protein>
<evidence type="ECO:0000256" key="4">
    <source>
        <dbReference type="ARBA" id="ARBA00022989"/>
    </source>
</evidence>
<accession>A0ABR2YBS0</accession>
<dbReference type="Pfam" id="PF01594">
    <property type="entry name" value="AI-2E_transport"/>
    <property type="match status" value="1"/>
</dbReference>
<organism evidence="7 8">
    <name type="scientific">Coccomyxa subellipsoidea</name>
    <dbReference type="NCBI Taxonomy" id="248742"/>
    <lineage>
        <taxon>Eukaryota</taxon>
        <taxon>Viridiplantae</taxon>
        <taxon>Chlorophyta</taxon>
        <taxon>core chlorophytes</taxon>
        <taxon>Trebouxiophyceae</taxon>
        <taxon>Trebouxiophyceae incertae sedis</taxon>
        <taxon>Coccomyxaceae</taxon>
        <taxon>Coccomyxa</taxon>
    </lineage>
</organism>
<dbReference type="PANTHER" id="PTHR21716">
    <property type="entry name" value="TRANSMEMBRANE PROTEIN"/>
    <property type="match status" value="1"/>
</dbReference>
<dbReference type="Proteomes" id="UP001491310">
    <property type="component" value="Unassembled WGS sequence"/>
</dbReference>
<feature type="transmembrane region" description="Helical" evidence="6">
    <location>
        <begin position="228"/>
        <end position="246"/>
    </location>
</feature>
<evidence type="ECO:0008006" key="9">
    <source>
        <dbReference type="Google" id="ProtNLM"/>
    </source>
</evidence>
<comment type="caution">
    <text evidence="7">The sequence shown here is derived from an EMBL/GenBank/DDBJ whole genome shotgun (WGS) entry which is preliminary data.</text>
</comment>
<evidence type="ECO:0000256" key="1">
    <source>
        <dbReference type="ARBA" id="ARBA00004141"/>
    </source>
</evidence>
<keyword evidence="8" id="KW-1185">Reference proteome</keyword>
<gene>
    <name evidence="7" type="ORF">WJX75_007813</name>
</gene>
<feature type="transmembrane region" description="Helical" evidence="6">
    <location>
        <begin position="6"/>
        <end position="25"/>
    </location>
</feature>
<keyword evidence="4 6" id="KW-1133">Transmembrane helix</keyword>
<feature type="transmembrane region" description="Helical" evidence="6">
    <location>
        <begin position="46"/>
        <end position="67"/>
    </location>
</feature>
<feature type="transmembrane region" description="Helical" evidence="6">
    <location>
        <begin position="284"/>
        <end position="301"/>
    </location>
</feature>
<feature type="transmembrane region" description="Helical" evidence="6">
    <location>
        <begin position="321"/>
        <end position="347"/>
    </location>
</feature>
<sequence>MYQLKDFFGIAMGTFVLSFIGNGFVRSAQRTMPFPGAIPSGMRRKLLVLLYFTSIVSCVTLFGVMTIPDIIREAADFVSRLQSDSIWVVVLEKLRQGLGDGMMEQLERFLLVASGDELTGAIGTNGAQWHSWTAERTAYLGLVLQKMLRGYTEAAVSFTSSLVTFVSRFAVQVGVSLVLSFMVVWDLPAISRGVSSLQTSRLAPIYNEVAPSVAVFGQLFGKALQAQARIALVNTALTAAGMWTLAIPGLGLLSLFVFICSFIPIAGCFISTVPIAFVALTEYGFLKLALVILMVTGIHFIEAYGLNPAIYSAHLKLHPLLVLTVLVVAEHSLGVWGLLLAVPLTVFTLDYCIRYPACSVTDVAARELATVSVSDYDDDVVYDSRFDRFIDENSEASIVRQ</sequence>
<name>A0ABR2YBS0_9CHLO</name>
<dbReference type="InterPro" id="IPR002549">
    <property type="entry name" value="AI-2E-like"/>
</dbReference>
<reference evidence="7 8" key="1">
    <citation type="journal article" date="2024" name="Nat. Commun.">
        <title>Phylogenomics reveals the evolutionary origins of lichenization in chlorophyte algae.</title>
        <authorList>
            <person name="Puginier C."/>
            <person name="Libourel C."/>
            <person name="Otte J."/>
            <person name="Skaloud P."/>
            <person name="Haon M."/>
            <person name="Grisel S."/>
            <person name="Petersen M."/>
            <person name="Berrin J.G."/>
            <person name="Delaux P.M."/>
            <person name="Dal Grande F."/>
            <person name="Keller J."/>
        </authorList>
    </citation>
    <scope>NUCLEOTIDE SEQUENCE [LARGE SCALE GENOMIC DNA]</scope>
    <source>
        <strain evidence="7 8">SAG 216-7</strain>
    </source>
</reference>
<proteinExistence type="inferred from homology"/>
<evidence type="ECO:0000313" key="7">
    <source>
        <dbReference type="EMBL" id="KAK9901671.1"/>
    </source>
</evidence>
<evidence type="ECO:0000256" key="6">
    <source>
        <dbReference type="SAM" id="Phobius"/>
    </source>
</evidence>
<evidence type="ECO:0000256" key="5">
    <source>
        <dbReference type="ARBA" id="ARBA00023136"/>
    </source>
</evidence>
<evidence type="ECO:0000256" key="3">
    <source>
        <dbReference type="ARBA" id="ARBA00022692"/>
    </source>
</evidence>
<comment type="subcellular location">
    <subcellularLocation>
        <location evidence="1">Membrane</location>
        <topology evidence="1">Multi-pass membrane protein</topology>
    </subcellularLocation>
</comment>
<feature type="transmembrane region" description="Helical" evidence="6">
    <location>
        <begin position="169"/>
        <end position="187"/>
    </location>
</feature>
<keyword evidence="5 6" id="KW-0472">Membrane</keyword>
<dbReference type="EMBL" id="JALJOT010000017">
    <property type="protein sequence ID" value="KAK9901671.1"/>
    <property type="molecule type" value="Genomic_DNA"/>
</dbReference>
<evidence type="ECO:0000256" key="2">
    <source>
        <dbReference type="ARBA" id="ARBA00009773"/>
    </source>
</evidence>
<evidence type="ECO:0000313" key="8">
    <source>
        <dbReference type="Proteomes" id="UP001491310"/>
    </source>
</evidence>
<comment type="similarity">
    <text evidence="2">Belongs to the autoinducer-2 exporter (AI-2E) (TC 2.A.86) family.</text>
</comment>
<feature type="transmembrane region" description="Helical" evidence="6">
    <location>
        <begin position="252"/>
        <end position="277"/>
    </location>
</feature>
<keyword evidence="3 6" id="KW-0812">Transmembrane</keyword>